<sequence length="357" mass="39518">MTRARPGAWKHFCMLALGTMLALGGGLYLFIVTVDPWDGLPISPRLPRIPITSNARYTMPALARNPRFDSVMLGTSTSRLIQPAAMDRALGTHFLNMAMNSASPWEQARELDAFLRAHPAPRIAMIDVDAAWCHERPGSLTSPNRPWPEWMYGHPAWTGYLHMASLYALQEAANQFLWLAGLKARRFGLDGYTSFVPPDDQYDRLRPRVQAAFDHWAPPDNTPAPPGMATTPPATMALLDSMVGRMPASTIAVLWFAPASAFLHGTAGGVAAARLQACRLGVERIAARRSNVIALDFNHDSPLTENRDNFWDPLHYRLPVARRLMADITAVVQGRPVADPALDRLHDPRGAPDTHRR</sequence>
<evidence type="ECO:0000313" key="2">
    <source>
        <dbReference type="EMBL" id="PYD69124.1"/>
    </source>
</evidence>
<keyword evidence="1" id="KW-0812">Transmembrane</keyword>
<proteinExistence type="predicted"/>
<reference evidence="2 3" key="1">
    <citation type="submission" date="2017-07" db="EMBL/GenBank/DDBJ databases">
        <title>A draft genome sequence of Komagataeibacter swingsii LMG 22125.</title>
        <authorList>
            <person name="Skraban J."/>
            <person name="Cleenwerck I."/>
            <person name="Vandamme P."/>
            <person name="Trcek J."/>
        </authorList>
    </citation>
    <scope>NUCLEOTIDE SEQUENCE [LARGE SCALE GENOMIC DNA]</scope>
    <source>
        <strain evidence="2 3">LMG 22125</strain>
    </source>
</reference>
<dbReference type="AlphaFoldDB" id="A0A2V4RJE8"/>
<name>A0A2V4RJE8_9PROT</name>
<evidence type="ECO:0000313" key="3">
    <source>
        <dbReference type="Proteomes" id="UP000247371"/>
    </source>
</evidence>
<gene>
    <name evidence="2" type="ORF">CFR76_11455</name>
</gene>
<dbReference type="RefSeq" id="WP_110557158.1">
    <property type="nucleotide sequence ID" value="NZ_NKUB01000014.1"/>
</dbReference>
<accession>A0A2V4RJE8</accession>
<keyword evidence="1" id="KW-1133">Transmembrane helix</keyword>
<keyword evidence="1" id="KW-0472">Membrane</keyword>
<evidence type="ECO:0000256" key="1">
    <source>
        <dbReference type="SAM" id="Phobius"/>
    </source>
</evidence>
<protein>
    <submittedName>
        <fullName evidence="2">Uncharacterized protein</fullName>
    </submittedName>
</protein>
<comment type="caution">
    <text evidence="2">The sequence shown here is derived from an EMBL/GenBank/DDBJ whole genome shotgun (WGS) entry which is preliminary data.</text>
</comment>
<dbReference type="EMBL" id="NKUB01000014">
    <property type="protein sequence ID" value="PYD69124.1"/>
    <property type="molecule type" value="Genomic_DNA"/>
</dbReference>
<keyword evidence="3" id="KW-1185">Reference proteome</keyword>
<feature type="transmembrane region" description="Helical" evidence="1">
    <location>
        <begin position="12"/>
        <end position="31"/>
    </location>
</feature>
<organism evidence="2 3">
    <name type="scientific">Komagataeibacter swingsii</name>
    <dbReference type="NCBI Taxonomy" id="215220"/>
    <lineage>
        <taxon>Bacteria</taxon>
        <taxon>Pseudomonadati</taxon>
        <taxon>Pseudomonadota</taxon>
        <taxon>Alphaproteobacteria</taxon>
        <taxon>Acetobacterales</taxon>
        <taxon>Acetobacteraceae</taxon>
        <taxon>Komagataeibacter</taxon>
    </lineage>
</organism>
<dbReference type="Proteomes" id="UP000247371">
    <property type="component" value="Unassembled WGS sequence"/>
</dbReference>